<dbReference type="AlphaFoldDB" id="A0A9X8RF80"/>
<protein>
    <submittedName>
        <fullName evidence="6">8-oxo-dGTP diphosphatase</fullName>
    </submittedName>
</protein>
<evidence type="ECO:0000259" key="5">
    <source>
        <dbReference type="PROSITE" id="PS51462"/>
    </source>
</evidence>
<evidence type="ECO:0000313" key="7">
    <source>
        <dbReference type="Proteomes" id="UP000185829"/>
    </source>
</evidence>
<dbReference type="SUPFAM" id="SSF55811">
    <property type="entry name" value="Nudix"/>
    <property type="match status" value="1"/>
</dbReference>
<dbReference type="EMBL" id="FTMX01000022">
    <property type="protein sequence ID" value="SIS14733.1"/>
    <property type="molecule type" value="Genomic_DNA"/>
</dbReference>
<keyword evidence="2 4" id="KW-0378">Hydrolase</keyword>
<sequence>MKRVDVVYALIYDEITEKVLMVNNQHSTWSLPGGAVEIGETLEQAVIRETREETGLVIEVGSIIAVNEAFFSKQGHHGLMITFGTKVIDGEITIEDRNEIAEIKWVDINTANNLMPYHRDGVERLLISSSSYTFQGEC</sequence>
<dbReference type="CDD" id="cd02883">
    <property type="entry name" value="NUDIX_Hydrolase"/>
    <property type="match status" value="1"/>
</dbReference>
<comment type="caution">
    <text evidence="6">The sequence shown here is derived from an EMBL/GenBank/DDBJ whole genome shotgun (WGS) entry which is preliminary data.</text>
</comment>
<keyword evidence="3" id="KW-0460">Magnesium</keyword>
<comment type="similarity">
    <text evidence="4">Belongs to the Nudix hydrolase family.</text>
</comment>
<evidence type="ECO:0000256" key="3">
    <source>
        <dbReference type="ARBA" id="ARBA00022842"/>
    </source>
</evidence>
<dbReference type="RefSeq" id="WP_076373227.1">
    <property type="nucleotide sequence ID" value="NZ_FTMX01000022.1"/>
</dbReference>
<feature type="domain" description="Nudix hydrolase" evidence="5">
    <location>
        <begin position="2"/>
        <end position="128"/>
    </location>
</feature>
<gene>
    <name evidence="6" type="ORF">SAMN05878482_1227</name>
</gene>
<evidence type="ECO:0000256" key="4">
    <source>
        <dbReference type="RuleBase" id="RU003476"/>
    </source>
</evidence>
<evidence type="ECO:0000256" key="1">
    <source>
        <dbReference type="ARBA" id="ARBA00001946"/>
    </source>
</evidence>
<evidence type="ECO:0000256" key="2">
    <source>
        <dbReference type="ARBA" id="ARBA00022801"/>
    </source>
</evidence>
<dbReference type="InterPro" id="IPR015797">
    <property type="entry name" value="NUDIX_hydrolase-like_dom_sf"/>
</dbReference>
<dbReference type="Proteomes" id="UP000185829">
    <property type="component" value="Unassembled WGS sequence"/>
</dbReference>
<name>A0A9X8RF80_9BACI</name>
<dbReference type="InterPro" id="IPR020476">
    <property type="entry name" value="Nudix_hydrolase"/>
</dbReference>
<dbReference type="PANTHER" id="PTHR43046:SF12">
    <property type="entry name" value="GDP-MANNOSE MANNOSYL HYDROLASE"/>
    <property type="match status" value="1"/>
</dbReference>
<dbReference type="PANTHER" id="PTHR43046">
    <property type="entry name" value="GDP-MANNOSE MANNOSYL HYDROLASE"/>
    <property type="match status" value="1"/>
</dbReference>
<dbReference type="Pfam" id="PF00293">
    <property type="entry name" value="NUDIX"/>
    <property type="match status" value="1"/>
</dbReference>
<dbReference type="PROSITE" id="PS00893">
    <property type="entry name" value="NUDIX_BOX"/>
    <property type="match status" value="1"/>
</dbReference>
<proteinExistence type="inferred from homology"/>
<dbReference type="Gene3D" id="3.90.79.10">
    <property type="entry name" value="Nucleoside Triphosphate Pyrophosphohydrolase"/>
    <property type="match status" value="1"/>
</dbReference>
<evidence type="ECO:0000313" key="6">
    <source>
        <dbReference type="EMBL" id="SIS14733.1"/>
    </source>
</evidence>
<dbReference type="GO" id="GO:0016787">
    <property type="term" value="F:hydrolase activity"/>
    <property type="evidence" value="ECO:0007669"/>
    <property type="project" value="UniProtKB-KW"/>
</dbReference>
<dbReference type="InterPro" id="IPR020084">
    <property type="entry name" value="NUDIX_hydrolase_CS"/>
</dbReference>
<reference evidence="6 7" key="1">
    <citation type="submission" date="2017-01" db="EMBL/GenBank/DDBJ databases">
        <authorList>
            <person name="Varghese N."/>
            <person name="Submissions S."/>
        </authorList>
    </citation>
    <scope>NUCLEOTIDE SEQUENCE [LARGE SCALE GENOMIC DNA]</scope>
    <source>
        <strain evidence="6 7">RUG2-6</strain>
    </source>
</reference>
<comment type="cofactor">
    <cofactor evidence="1">
        <name>Mg(2+)</name>
        <dbReference type="ChEBI" id="CHEBI:18420"/>
    </cofactor>
</comment>
<dbReference type="InterPro" id="IPR000086">
    <property type="entry name" value="NUDIX_hydrolase_dom"/>
</dbReference>
<organism evidence="6 7">
    <name type="scientific">Peribacillus simplex</name>
    <dbReference type="NCBI Taxonomy" id="1478"/>
    <lineage>
        <taxon>Bacteria</taxon>
        <taxon>Bacillati</taxon>
        <taxon>Bacillota</taxon>
        <taxon>Bacilli</taxon>
        <taxon>Bacillales</taxon>
        <taxon>Bacillaceae</taxon>
        <taxon>Peribacillus</taxon>
    </lineage>
</organism>
<dbReference type="PRINTS" id="PR00502">
    <property type="entry name" value="NUDIXFAMILY"/>
</dbReference>
<accession>A0A9X8RF80</accession>
<dbReference type="PROSITE" id="PS51462">
    <property type="entry name" value="NUDIX"/>
    <property type="match status" value="1"/>
</dbReference>